<dbReference type="InterPro" id="IPR007110">
    <property type="entry name" value="Ig-like_dom"/>
</dbReference>
<dbReference type="AlphaFoldDB" id="A0A8J7NDR9"/>
<dbReference type="Pfam" id="PF07654">
    <property type="entry name" value="C1-set"/>
    <property type="match status" value="1"/>
</dbReference>
<feature type="non-terminal residue" evidence="4">
    <location>
        <position position="140"/>
    </location>
</feature>
<keyword evidence="1" id="KW-0393">Immunoglobulin domain</keyword>
<dbReference type="InterPro" id="IPR036179">
    <property type="entry name" value="Ig-like_dom_sf"/>
</dbReference>
<dbReference type="EMBL" id="JAAWVO010005474">
    <property type="protein sequence ID" value="MBN3312449.1"/>
    <property type="molecule type" value="Genomic_DNA"/>
</dbReference>
<dbReference type="InterPro" id="IPR050160">
    <property type="entry name" value="MHC/Immunoglobulin"/>
</dbReference>
<name>A0A8J7NDR9_ATRSP</name>
<dbReference type="Proteomes" id="UP000736164">
    <property type="component" value="Unassembled WGS sequence"/>
</dbReference>
<sequence>MPSDAPTAMVYPRDSVELGKPNTLICSVTEFHPMGIRVTWTHNDRPVTEGVTQTTPLSGRDFSFKVFSFLPFTPQLGDVYSCQVQHSALPEPLARLWEVETETGTESDIGPTAFCVAGLTLGLLGVAAGTFFLIKGSSCN</sequence>
<evidence type="ECO:0000259" key="3">
    <source>
        <dbReference type="PROSITE" id="PS50835"/>
    </source>
</evidence>
<feature type="non-terminal residue" evidence="4">
    <location>
        <position position="1"/>
    </location>
</feature>
<comment type="caution">
    <text evidence="4">The sequence shown here is derived from an EMBL/GenBank/DDBJ whole genome shotgun (WGS) entry which is preliminary data.</text>
</comment>
<evidence type="ECO:0000256" key="1">
    <source>
        <dbReference type="ARBA" id="ARBA00023319"/>
    </source>
</evidence>
<gene>
    <name evidence="4" type="primary">Ha2p</name>
    <name evidence="4" type="ORF">GTO95_0006955</name>
</gene>
<keyword evidence="5" id="KW-1185">Reference proteome</keyword>
<keyword evidence="2" id="KW-0472">Membrane</keyword>
<evidence type="ECO:0000313" key="4">
    <source>
        <dbReference type="EMBL" id="MBN3312449.1"/>
    </source>
</evidence>
<dbReference type="PROSITE" id="PS00290">
    <property type="entry name" value="IG_MHC"/>
    <property type="match status" value="1"/>
</dbReference>
<dbReference type="InterPro" id="IPR003597">
    <property type="entry name" value="Ig_C1-set"/>
</dbReference>
<accession>A0A8J7NDR9</accession>
<dbReference type="PANTHER" id="PTHR19944:SF86">
    <property type="entry name" value="HLA CLASS II HISTOCOMPATIBILITY ANTIGEN, DR ALPHA CHAIN"/>
    <property type="match status" value="1"/>
</dbReference>
<dbReference type="SMART" id="SM00407">
    <property type="entry name" value="IGc1"/>
    <property type="match status" value="1"/>
</dbReference>
<dbReference type="InterPro" id="IPR003006">
    <property type="entry name" value="Ig/MHC_CS"/>
</dbReference>
<dbReference type="Gene3D" id="2.60.40.10">
    <property type="entry name" value="Immunoglobulins"/>
    <property type="match status" value="1"/>
</dbReference>
<evidence type="ECO:0000313" key="5">
    <source>
        <dbReference type="Proteomes" id="UP000736164"/>
    </source>
</evidence>
<feature type="transmembrane region" description="Helical" evidence="2">
    <location>
        <begin position="109"/>
        <end position="134"/>
    </location>
</feature>
<keyword evidence="2" id="KW-0812">Transmembrane</keyword>
<dbReference type="PANTHER" id="PTHR19944">
    <property type="entry name" value="MHC CLASS II-RELATED"/>
    <property type="match status" value="1"/>
</dbReference>
<evidence type="ECO:0000256" key="2">
    <source>
        <dbReference type="SAM" id="Phobius"/>
    </source>
</evidence>
<protein>
    <submittedName>
        <fullName evidence="4">HA2P protein</fullName>
    </submittedName>
</protein>
<dbReference type="InterPro" id="IPR013783">
    <property type="entry name" value="Ig-like_fold"/>
</dbReference>
<dbReference type="PROSITE" id="PS50835">
    <property type="entry name" value="IG_LIKE"/>
    <property type="match status" value="1"/>
</dbReference>
<keyword evidence="2" id="KW-1133">Transmembrane helix</keyword>
<feature type="domain" description="Ig-like" evidence="3">
    <location>
        <begin position="6"/>
        <end position="94"/>
    </location>
</feature>
<dbReference type="SUPFAM" id="SSF48726">
    <property type="entry name" value="Immunoglobulin"/>
    <property type="match status" value="1"/>
</dbReference>
<proteinExistence type="predicted"/>
<reference evidence="4" key="1">
    <citation type="journal article" date="2021" name="Cell">
        <title>Tracing the genetic footprints of vertebrate landing in non-teleost ray-finned fishes.</title>
        <authorList>
            <person name="Bi X."/>
            <person name="Wang K."/>
            <person name="Yang L."/>
            <person name="Pan H."/>
            <person name="Jiang H."/>
            <person name="Wei Q."/>
            <person name="Fang M."/>
            <person name="Yu H."/>
            <person name="Zhu C."/>
            <person name="Cai Y."/>
            <person name="He Y."/>
            <person name="Gan X."/>
            <person name="Zeng H."/>
            <person name="Yu D."/>
            <person name="Zhu Y."/>
            <person name="Jiang H."/>
            <person name="Qiu Q."/>
            <person name="Yang H."/>
            <person name="Zhang Y.E."/>
            <person name="Wang W."/>
            <person name="Zhu M."/>
            <person name="He S."/>
            <person name="Zhang G."/>
        </authorList>
    </citation>
    <scope>NUCLEOTIDE SEQUENCE</scope>
    <source>
        <strain evidence="4">Allg_001</strain>
    </source>
</reference>
<organism evidence="4 5">
    <name type="scientific">Atractosteus spatula</name>
    <name type="common">Alligator gar</name>
    <name type="synonym">Lepisosteus spatula</name>
    <dbReference type="NCBI Taxonomy" id="7917"/>
    <lineage>
        <taxon>Eukaryota</taxon>
        <taxon>Metazoa</taxon>
        <taxon>Chordata</taxon>
        <taxon>Craniata</taxon>
        <taxon>Vertebrata</taxon>
        <taxon>Euteleostomi</taxon>
        <taxon>Actinopterygii</taxon>
        <taxon>Neopterygii</taxon>
        <taxon>Holostei</taxon>
        <taxon>Semionotiformes</taxon>
        <taxon>Lepisosteidae</taxon>
        <taxon>Atractosteus</taxon>
    </lineage>
</organism>